<keyword evidence="2" id="KW-1185">Reference proteome</keyword>
<accession>A0ABV4TMQ0</accession>
<evidence type="ECO:0000313" key="2">
    <source>
        <dbReference type="Proteomes" id="UP001574170"/>
    </source>
</evidence>
<proteinExistence type="predicted"/>
<dbReference type="RefSeq" id="WP_373392374.1">
    <property type="nucleotide sequence ID" value="NZ_JBCFQK010000019.1"/>
</dbReference>
<evidence type="ECO:0000313" key="1">
    <source>
        <dbReference type="EMBL" id="MFA9195240.1"/>
    </source>
</evidence>
<name>A0ABV4TMQ0_9FLAO</name>
<comment type="caution">
    <text evidence="1">The sequence shown here is derived from an EMBL/GenBank/DDBJ whole genome shotgun (WGS) entry which is preliminary data.</text>
</comment>
<sequence length="96" mass="11175">MGLLELKHKIQMQIENADERLLRIVSSVCDNYLEDKVLPDNENIVSEPIVAYDSTGKPLTLKQYNKEIDKGIDDFNNGRFISQEDLENEVDNWYNE</sequence>
<reference evidence="1 2" key="1">
    <citation type="submission" date="2024-04" db="EMBL/GenBank/DDBJ databases">
        <title>New Clade of Flavobacterium.</title>
        <authorList>
            <person name="Matos L."/>
            <person name="Proenca D.N."/>
            <person name="Fransisco R.M."/>
            <person name="Chung A.P."/>
            <person name="Maccario L."/>
            <person name="Sorensen S.J."/>
            <person name="Morais P.V."/>
        </authorList>
    </citation>
    <scope>NUCLEOTIDE SEQUENCE [LARGE SCALE GENOMIC DNA]</scope>
    <source>
        <strain evidence="1 2">FBOR7N2.3</strain>
    </source>
</reference>
<protein>
    <submittedName>
        <fullName evidence="1">Uncharacterized protein</fullName>
    </submittedName>
</protein>
<gene>
    <name evidence="1" type="ORF">AAGV33_12560</name>
</gene>
<dbReference type="Proteomes" id="UP001574170">
    <property type="component" value="Unassembled WGS sequence"/>
</dbReference>
<dbReference type="EMBL" id="JBCFQK010000019">
    <property type="protein sequence ID" value="MFA9195240.1"/>
    <property type="molecule type" value="Genomic_DNA"/>
</dbReference>
<organism evidence="1 2">
    <name type="scientific">Flavobacterium magnesitis</name>
    <dbReference type="NCBI Taxonomy" id="3138077"/>
    <lineage>
        <taxon>Bacteria</taxon>
        <taxon>Pseudomonadati</taxon>
        <taxon>Bacteroidota</taxon>
        <taxon>Flavobacteriia</taxon>
        <taxon>Flavobacteriales</taxon>
        <taxon>Flavobacteriaceae</taxon>
        <taxon>Flavobacterium</taxon>
    </lineage>
</organism>